<dbReference type="Proteomes" id="UP000828390">
    <property type="component" value="Unassembled WGS sequence"/>
</dbReference>
<dbReference type="InterPro" id="IPR007842">
    <property type="entry name" value="HEPN_dom"/>
</dbReference>
<feature type="domain" description="HEPN" evidence="1">
    <location>
        <begin position="3122"/>
        <end position="3238"/>
    </location>
</feature>
<organism evidence="2 3">
    <name type="scientific">Dreissena polymorpha</name>
    <name type="common">Zebra mussel</name>
    <name type="synonym">Mytilus polymorpha</name>
    <dbReference type="NCBI Taxonomy" id="45954"/>
    <lineage>
        <taxon>Eukaryota</taxon>
        <taxon>Metazoa</taxon>
        <taxon>Spiralia</taxon>
        <taxon>Lophotrochozoa</taxon>
        <taxon>Mollusca</taxon>
        <taxon>Bivalvia</taxon>
        <taxon>Autobranchia</taxon>
        <taxon>Heteroconchia</taxon>
        <taxon>Euheterodonta</taxon>
        <taxon>Imparidentia</taxon>
        <taxon>Neoheterodontei</taxon>
        <taxon>Myida</taxon>
        <taxon>Dreissenoidea</taxon>
        <taxon>Dreissenidae</taxon>
        <taxon>Dreissena</taxon>
    </lineage>
</organism>
<reference evidence="2" key="1">
    <citation type="journal article" date="2019" name="bioRxiv">
        <title>The Genome of the Zebra Mussel, Dreissena polymorpha: A Resource for Invasive Species Research.</title>
        <authorList>
            <person name="McCartney M.A."/>
            <person name="Auch B."/>
            <person name="Kono T."/>
            <person name="Mallez S."/>
            <person name="Zhang Y."/>
            <person name="Obille A."/>
            <person name="Becker A."/>
            <person name="Abrahante J.E."/>
            <person name="Garbe J."/>
            <person name="Badalamenti J.P."/>
            <person name="Herman A."/>
            <person name="Mangelson H."/>
            <person name="Liachko I."/>
            <person name="Sullivan S."/>
            <person name="Sone E.D."/>
            <person name="Koren S."/>
            <person name="Silverstein K.A.T."/>
            <person name="Beckman K.B."/>
            <person name="Gohl D.M."/>
        </authorList>
    </citation>
    <scope>NUCLEOTIDE SEQUENCE</scope>
    <source>
        <strain evidence="2">Duluth1</strain>
        <tissue evidence="2">Whole animal</tissue>
    </source>
</reference>
<dbReference type="InterPro" id="IPR036890">
    <property type="entry name" value="HATPase_C_sf"/>
</dbReference>
<dbReference type="Pfam" id="PF05168">
    <property type="entry name" value="HEPN"/>
    <property type="match status" value="1"/>
</dbReference>
<dbReference type="PANTHER" id="PTHR46919">
    <property type="entry name" value="ZINC FINGER, C3HC4 TYPE (RING FINGER) FAMILY PROTEIN"/>
    <property type="match status" value="1"/>
</dbReference>
<dbReference type="Gene3D" id="1.10.287.110">
    <property type="entry name" value="DnaJ domain"/>
    <property type="match status" value="1"/>
</dbReference>
<dbReference type="EMBL" id="JAIWYP010000003">
    <property type="protein sequence ID" value="KAH3856975.1"/>
    <property type="molecule type" value="Genomic_DNA"/>
</dbReference>
<comment type="caution">
    <text evidence="2">The sequence shown here is derived from an EMBL/GenBank/DDBJ whole genome shotgun (WGS) entry which is preliminary data.</text>
</comment>
<dbReference type="NCBIfam" id="NF047352">
    <property type="entry name" value="P_loop_sacsin"/>
    <property type="match status" value="2"/>
</dbReference>
<evidence type="ECO:0000313" key="2">
    <source>
        <dbReference type="EMBL" id="KAH3856975.1"/>
    </source>
</evidence>
<dbReference type="PROSITE" id="PS50910">
    <property type="entry name" value="HEPN"/>
    <property type="match status" value="1"/>
</dbReference>
<dbReference type="SUPFAM" id="SSF81593">
    <property type="entry name" value="Nucleotidyltransferase substrate binding subunit/domain"/>
    <property type="match status" value="1"/>
</dbReference>
<accession>A0A9D4LF45</accession>
<dbReference type="SUPFAM" id="SSF55874">
    <property type="entry name" value="ATPase domain of HSP90 chaperone/DNA topoisomerase II/histidine kinase"/>
    <property type="match status" value="2"/>
</dbReference>
<dbReference type="Gene3D" id="1.20.120.330">
    <property type="entry name" value="Nucleotidyltransferases domain 2"/>
    <property type="match status" value="1"/>
</dbReference>
<dbReference type="InterPro" id="IPR058210">
    <property type="entry name" value="SACS/Nov_dom"/>
</dbReference>
<dbReference type="InterPro" id="IPR036869">
    <property type="entry name" value="J_dom_sf"/>
</dbReference>
<dbReference type="Gene3D" id="3.30.565.10">
    <property type="entry name" value="Histidine kinase-like ATPase, C-terminal domain"/>
    <property type="match status" value="2"/>
</dbReference>
<dbReference type="SMART" id="SM00748">
    <property type="entry name" value="HEPN"/>
    <property type="match status" value="1"/>
</dbReference>
<reference evidence="2" key="2">
    <citation type="submission" date="2020-11" db="EMBL/GenBank/DDBJ databases">
        <authorList>
            <person name="McCartney M.A."/>
            <person name="Auch B."/>
            <person name="Kono T."/>
            <person name="Mallez S."/>
            <person name="Becker A."/>
            <person name="Gohl D.M."/>
            <person name="Silverstein K.A.T."/>
            <person name="Koren S."/>
            <person name="Bechman K.B."/>
            <person name="Herman A."/>
            <person name="Abrahante J.E."/>
            <person name="Garbe J."/>
        </authorList>
    </citation>
    <scope>NUCLEOTIDE SEQUENCE</scope>
    <source>
        <strain evidence="2">Duluth1</strain>
        <tissue evidence="2">Whole animal</tissue>
    </source>
</reference>
<gene>
    <name evidence="2" type="ORF">DPMN_099572</name>
</gene>
<dbReference type="Pfam" id="PF25794">
    <property type="entry name" value="SACS"/>
    <property type="match status" value="2"/>
</dbReference>
<evidence type="ECO:0000313" key="3">
    <source>
        <dbReference type="Proteomes" id="UP000828390"/>
    </source>
</evidence>
<proteinExistence type="predicted"/>
<evidence type="ECO:0000259" key="1">
    <source>
        <dbReference type="PROSITE" id="PS50910"/>
    </source>
</evidence>
<name>A0A9D4LF45_DREPO</name>
<sequence>MTLELLTMIKTIYEALSIQSTPVVKEAIVCNALVWTADNFQDPAKVIVIQKEDDIELKPYMYFLPQELGSLQTFFTWLGCHSHQDENVLVSVLQFLKTKYLSRKFSQAETKKDLKCAQMILERLAEADIDSSWASDNILMVVHSNSDQTIKFAKLSECVYDDDPACFNDVVDGKSICYVHEQIPFGTVEKLGVKSVTSHSRADAQDFDHWGQRESFTTRLRSLLRDGYTDGLSVPKELLQNADDAGATEMCLVYDERKHLEFRKRLLSKSLADFQGSSLWCYNNKVFSEKDLQNIKRFNDSAKVDDLSTIGKFGLGFNAVYNITDVPSFISGSDMLIFDPHEKYLVDPQTKTTTRGKRIPLSKRTLVKRHTDQFKPFQDMFGCNVLNDPFTCYQGTLFRFPLRTAQQADMSEICQTVYSHDEVLCLLKMFIHSAEQLLLFCQNVSSIKLYHISANAASAKDMNMIYIVQKESMKLTDDKGTRVETSILARAVSVHKQQRGRCIEEHHSITIRQTFCDNATLFPKVNWPKSDVKSTWLITWALNGRPKHLEAVDTIPLVAVATRCKTEQDWTPQPLETTTEGDCESGYMFCFLPLPISTGLPFHINGCFRVSDDRQRLVLLNEDDKKSGSKSASDAWNTFLLQEPLVKALLSAIQQTQRFCHTKEDAYRLWPDNCKPDVTPFVKSFYRAVLDHNVNIFTDRGNCLPFDQILILTGDPRTAVFQEVLKFLVYVPVDKGKTVVEVPNSVCKCLQLYNKDRISIVQSAFISMIDALVHFLHNIGHKYWADKLTIRNNLLAYAITVADKEMKICFRKNPCIPTAPNGRLRTVLDLIHPHSKVSKLFSESDERFIIECESLSDPKIHAKLVEIGMNSSSLPSELVFDRCTSLGTLSRKCIICTKNRLGLLLTYLAESQMSQETVDHLQHLNILPVLQRPSEWTFTWKAETLHTEIVCSGDIKCSKHADEKCTGIVLGRPDNLFRMNCRHCVGSVHNIVDETELISPHLLNKLGVKTIEDITIFMLMEQLTTVGIEYESGKGMYTAETRNIIDKVYTELDKLTADMSKDEFNSLLDSNFGSAVETPIIEVGDVLVRVDIVAQFSIRSCPPHLYGLPKVSVSRWRILEKLGVKKYFSFTDVVRVLQFMTEENNLNIILDIKDVIYILENLVECMHRENKTYADIQEFKESIIAPDREGRFFPTYQLALEDHHMTTKTNLRLLHEDITPNIGKFIGVQSKRHQLLRQYTHAIPFGQREELTTRLNGLLKDYPPDESIMKELIQNADDAGAREIHFIKYYEERKVEKSLEKGVKLKPALCIYNDSCFTEQDFIGIQSLGIGSKSEDPSKTGQFGVGFNAVYHITDNPSFLTKGQDLGENGDVCIFDPLFTQIEDIWGGEPGLRYHVDDLKDDFPDTTLGFPEIPGTCGTMFRLPLRTQPSKISKSCLTPNNVNDMLKAFRRIMPDCLHFLKNIKRMKIRVYEGGRYVDEYMVDSEISSDTYVKRQTEFFKQVNTIVVSNANRKEDNILVKPLNVTFTMRVHDTDGVDKKWLISHQFGASWCDRTHVEHIYDIFRNEGLKLIPTGGVSLQLCSTNVKALLQGLFEHNVQEKDAKMRSKKFQVSSVTENAYRPCETSDGKLYCFLPLTQSTGLPFHVNGHFSIDRGRRGLWEKGYREEWNNFLLSSVVTEALINALKYLQKYWLDDNMDILTSKTCLKRCLTIYFSYFPRHETAKDTYWKYFVAEFYRLVIEREIPIFPEVIEEMHLVDTQHSVQMREKQFMIAWIHLTTNIQTINGGVVDTLYKLWKYHGNADDERLIKHVLGKLSIHICSISSDVVKTMETSGQKSIIKTEPSVVMNLVKERLTDVNCNIQMTVIENIEIAQSLLKYMLRWDHFDDNIEGLPLCITNDNYVKKFAKDSGVFCSTFCDLLPCSRAKFVHIGLVPFLTRGHLFECKVLERFTFQNFLNLLPNSYMPVIFCNDAGIRWLDGESNPIDPFIIYRMFAFIYNESKRLEKPSESTAIQSVFKENVHKLSTWSFLPSKKKISGGFVHMLIPIKRAYSLLLESFDDDIGPVLKRINIPSLDFDVLTNYATIDKTAVSGAVRKLISSPTKPHELLKCLHYHKLKLIKCKLTADEAMKILRIFSQSITQIHAQLGHETMQLVKQLPLFETMQSGTFVSLDHDSDVLVVTNILPSPGIREWASRQGKIIIQENSNLQDLYRYLKLPRHDRLHMYIIHILPSITHMPKSYWLSHITFIKDALLTSHLGQGLSNDQKQLIKLIKKIPFIEINGIGYRANQLFARTHPVFELMIEESRFLPREYADISWIYFLKLIGLNVRPTGDMMINFAQVVARDGAMRTSDRLIQMSNVLVLCFLGKYGDSFEDHVFTDIKTIRFVVPYVVSRCMEQIFRGHCSTNCFISFSGSCSSHFANVCWTSLPLVHCEFDAKVMKLLGIFQEPSTDSVITHCQNIFHEFKKDFDMEIMELHNKYEYVEHIYSFLFRKRDEINTTRLRDTPFILIPDETIIKASSVFIFGPVGSELRPYLYQLPEQFLCYVELFRTIGTTLGPTCLQYANVLAIIKDQFSDQELPHNVLEVVSKAVTKFFDTLCMAGDNGHKDLEKMKLLFLPNTKRIMTQSSELVIANDSVYKQALEGKCNLNMFIGFKELKIPLENEAFKHLPLHLKPRFLTEDVSETISTDTMEELNNSSVALRCENFVHSYEFYEGLCRLLKRKDVELCTNEWNTDDDEILRDTLYHVRIKEVKGLKKVLSYKGIIVQGASITTGYHVQKLQTHSQKGAPVYHVFFQTMISYTPRSSLFWLHTGLMSLIRKCTKRRLSAHSFVVLQQVLFFEESPDGIKGFLDNYGIPALETASDFILFPPVGTYVEEKFYPFMVQQMTPFREHEYRYVALEIGIGDEEDLSDARYIYAHIIEPINSDTSSLLRLKYKVNVGVQRGGIIDVPIFRLYMFVPQNNPNTSDEVALYDTEPIGSIPFDENCERIIDMLQEAFQLFEIQDRKRIIRRLLLKWHPDRNAGHEDYATRVFNFIQHCILRLERNEALNIQTYAGAPNMSVSRYWNTCVNAQSTGHVYTTGFRDNIEEYNKSNRQGRYFHGSTQRESVNSPGEYKRWIKQAKLDYQTGLTHLNLNERHSKTYNWICYNCHQACEKALKAAWFMKDANRCPRKEHRLSVISSGLDSVIATEAHSLEERLDIHGQDYFKLRYPDCVVSDEIPSEVFNKEQAEFAVATAKKIIGIVENLS</sequence>
<dbReference type="SUPFAM" id="SSF46565">
    <property type="entry name" value="Chaperone J-domain"/>
    <property type="match status" value="1"/>
</dbReference>
<keyword evidence="3" id="KW-1185">Reference proteome</keyword>
<protein>
    <recommendedName>
        <fullName evidence="1">HEPN domain-containing protein</fullName>
    </recommendedName>
</protein>
<dbReference type="PANTHER" id="PTHR46919:SF2">
    <property type="entry name" value="SACSIN"/>
    <property type="match status" value="1"/>
</dbReference>